<feature type="chain" id="PRO_5042124126" description="Filamentous hemagglutinin" evidence="1">
    <location>
        <begin position="30"/>
        <end position="140"/>
    </location>
</feature>
<evidence type="ECO:0000256" key="1">
    <source>
        <dbReference type="SAM" id="SignalP"/>
    </source>
</evidence>
<gene>
    <name evidence="2" type="ORF">SAY89_00305</name>
</gene>
<dbReference type="RefSeq" id="WP_320001600.1">
    <property type="nucleotide sequence ID" value="NZ_CP138348.1"/>
</dbReference>
<sequence>MINLHRISLFTGVGGVLISLLSFSPTALAGSGGMAGSAAFQVDTVVTGVGVSAAVGENGASAWSFNDSTNGSEVNSAGSLGSGGSITIGGAADQFNASGVGQVVDSTNSAEVNSNTLSNNADLELGTGSNNIIVDSPPVN</sequence>
<name>A0AAF1C5F1_9CHRO</name>
<accession>A0AAF1C5F1</accession>
<dbReference type="AlphaFoldDB" id="A0AAF1C5F1"/>
<feature type="signal peptide" evidence="1">
    <location>
        <begin position="1"/>
        <end position="29"/>
    </location>
</feature>
<proteinExistence type="predicted"/>
<evidence type="ECO:0008006" key="3">
    <source>
        <dbReference type="Google" id="ProtNLM"/>
    </source>
</evidence>
<organism evidence="2">
    <name type="scientific">Cyanobacterium aponinum AL20115</name>
    <dbReference type="NCBI Taxonomy" id="3090662"/>
    <lineage>
        <taxon>Bacteria</taxon>
        <taxon>Bacillati</taxon>
        <taxon>Cyanobacteriota</taxon>
        <taxon>Cyanophyceae</taxon>
        <taxon>Oscillatoriophycideae</taxon>
        <taxon>Chroococcales</taxon>
        <taxon>Geminocystaceae</taxon>
        <taxon>Cyanobacterium</taxon>
    </lineage>
</organism>
<reference evidence="2" key="1">
    <citation type="submission" date="2023-11" db="EMBL/GenBank/DDBJ databases">
        <title>Genome sequence of Cyanobacterium aponinum BCRC AL20115.</title>
        <authorList>
            <person name="Chang H.-Y."/>
            <person name="Lin K.-M."/>
            <person name="Hsueh H.-T."/>
            <person name="Chu H.-A."/>
            <person name="Kuo C.-H."/>
        </authorList>
    </citation>
    <scope>NUCLEOTIDE SEQUENCE</scope>
    <source>
        <strain evidence="2">AL20115</strain>
    </source>
</reference>
<evidence type="ECO:0000313" key="2">
    <source>
        <dbReference type="EMBL" id="WPF88751.1"/>
    </source>
</evidence>
<protein>
    <recommendedName>
        <fullName evidence="3">Filamentous hemagglutinin</fullName>
    </recommendedName>
</protein>
<dbReference type="EMBL" id="CP138348">
    <property type="protein sequence ID" value="WPF88751.1"/>
    <property type="molecule type" value="Genomic_DNA"/>
</dbReference>
<keyword evidence="1" id="KW-0732">Signal</keyword>